<dbReference type="InterPro" id="IPR038731">
    <property type="entry name" value="RgtA/B/C-like"/>
</dbReference>
<evidence type="ECO:0000256" key="7">
    <source>
        <dbReference type="ARBA" id="ARBA00023136"/>
    </source>
</evidence>
<dbReference type="STRING" id="1921803.NIES593_05660"/>
<evidence type="ECO:0000259" key="9">
    <source>
        <dbReference type="Pfam" id="PF13231"/>
    </source>
</evidence>
<reference evidence="10 11" key="1">
    <citation type="submission" date="2016-11" db="EMBL/GenBank/DDBJ databases">
        <title>Draft Genome Sequences of Nine Cyanobacterial Strains from Diverse Habitats.</title>
        <authorList>
            <person name="Zhu T."/>
            <person name="Hou S."/>
            <person name="Lu X."/>
            <person name="Hess W.R."/>
        </authorList>
    </citation>
    <scope>NUCLEOTIDE SEQUENCE [LARGE SCALE GENOMIC DNA]</scope>
    <source>
        <strain evidence="10 11">NIES-593</strain>
    </source>
</reference>
<keyword evidence="3" id="KW-0328">Glycosyltransferase</keyword>
<evidence type="ECO:0000256" key="4">
    <source>
        <dbReference type="ARBA" id="ARBA00022679"/>
    </source>
</evidence>
<dbReference type="GO" id="GO:0016763">
    <property type="term" value="F:pentosyltransferase activity"/>
    <property type="evidence" value="ECO:0007669"/>
    <property type="project" value="TreeGrafter"/>
</dbReference>
<sequence length="544" mass="61723">MRAKGILELLQSTRQRKSKRRRNFLGFIIAILLILGVFFRFTNLDTKVYWGDETVTSLRISGHTLAELKQLAFRGEEISVAQMQQYQYPNPKKNVLDTVKGLAAEEPQHPPLYFVLAKIWVQLFGNSVAVTRSFSAIISLLAFPCIYWLTQELFKSPLTGWIAVALMAVSPFHVLYAQEARSNSLWTVTILLSSAALLRARRLQTNASWRLYILTLIIGFYTFALSGAIAIAHGMYLFINEEFKLTKTVRNYLITLAISLLLFSPWIVAVVTNFSEANATTNWTAMKVPLKSLIKTWILNLSRPFVDFNYNFVTQNLLMYAVIFLLVILVGYSFYFLCRNTQPRIWLFVLTLIGGTAFILIVPDLVSGGIRSSVARYAIPCFLGIQIAVAYLLASQLISIATSPWQQQLWRIATVVLISGGIASCAVSSQARVWWNKYNAATLPEVVSVVNQSSNPVFVTSWHGLMAFSHAFHPKVRLQPLERQPISIQEEGNRGSEIFVYESSKALKALMETKPGYRIDRVYKWKKQIEPVYETKTTLWKLTK</sequence>
<keyword evidence="11" id="KW-1185">Reference proteome</keyword>
<feature type="domain" description="Glycosyltransferase RgtA/B/C/D-like" evidence="9">
    <location>
        <begin position="108"/>
        <end position="267"/>
    </location>
</feature>
<dbReference type="AlphaFoldDB" id="A0A1U7HNS0"/>
<accession>A0A1U7HNS0</accession>
<keyword evidence="5 8" id="KW-0812">Transmembrane</keyword>
<keyword evidence="7 8" id="KW-0472">Membrane</keyword>
<evidence type="ECO:0000256" key="2">
    <source>
        <dbReference type="ARBA" id="ARBA00022475"/>
    </source>
</evidence>
<feature type="transmembrane region" description="Helical" evidence="8">
    <location>
        <begin position="409"/>
        <end position="427"/>
    </location>
</feature>
<evidence type="ECO:0000256" key="5">
    <source>
        <dbReference type="ARBA" id="ARBA00022692"/>
    </source>
</evidence>
<feature type="transmembrane region" description="Helical" evidence="8">
    <location>
        <begin position="374"/>
        <end position="394"/>
    </location>
</feature>
<feature type="transmembrane region" description="Helical" evidence="8">
    <location>
        <begin position="129"/>
        <end position="149"/>
    </location>
</feature>
<evidence type="ECO:0000313" key="10">
    <source>
        <dbReference type="EMBL" id="OKH25243.1"/>
    </source>
</evidence>
<proteinExistence type="predicted"/>
<keyword evidence="2" id="KW-1003">Cell membrane</keyword>
<name>A0A1U7HNS0_9CYAN</name>
<dbReference type="Proteomes" id="UP000186868">
    <property type="component" value="Unassembled WGS sequence"/>
</dbReference>
<feature type="transmembrane region" description="Helical" evidence="8">
    <location>
        <begin position="317"/>
        <end position="337"/>
    </location>
</feature>
<evidence type="ECO:0000256" key="8">
    <source>
        <dbReference type="SAM" id="Phobius"/>
    </source>
</evidence>
<dbReference type="InterPro" id="IPR050297">
    <property type="entry name" value="LipidA_mod_glycosyltrf_83"/>
</dbReference>
<gene>
    <name evidence="10" type="ORF">NIES593_05660</name>
</gene>
<protein>
    <recommendedName>
        <fullName evidence="9">Glycosyltransferase RgtA/B/C/D-like domain-containing protein</fullName>
    </recommendedName>
</protein>
<evidence type="ECO:0000313" key="11">
    <source>
        <dbReference type="Proteomes" id="UP000186868"/>
    </source>
</evidence>
<organism evidence="10 11">
    <name type="scientific">Hydrococcus rivularis NIES-593</name>
    <dbReference type="NCBI Taxonomy" id="1921803"/>
    <lineage>
        <taxon>Bacteria</taxon>
        <taxon>Bacillati</taxon>
        <taxon>Cyanobacteriota</taxon>
        <taxon>Cyanophyceae</taxon>
        <taxon>Pleurocapsales</taxon>
        <taxon>Hydrococcaceae</taxon>
        <taxon>Hydrococcus</taxon>
    </lineage>
</organism>
<feature type="transmembrane region" description="Helical" evidence="8">
    <location>
        <begin position="212"/>
        <end position="239"/>
    </location>
</feature>
<dbReference type="RefSeq" id="WP_073598651.1">
    <property type="nucleotide sequence ID" value="NZ_MRCB01000004.1"/>
</dbReference>
<keyword evidence="6 8" id="KW-1133">Transmembrane helix</keyword>
<comment type="caution">
    <text evidence="10">The sequence shown here is derived from an EMBL/GenBank/DDBJ whole genome shotgun (WGS) entry which is preliminary data.</text>
</comment>
<keyword evidence="4" id="KW-0808">Transferase</keyword>
<dbReference type="PANTHER" id="PTHR33908">
    <property type="entry name" value="MANNOSYLTRANSFERASE YKCB-RELATED"/>
    <property type="match status" value="1"/>
</dbReference>
<evidence type="ECO:0000256" key="6">
    <source>
        <dbReference type="ARBA" id="ARBA00022989"/>
    </source>
</evidence>
<feature type="transmembrane region" description="Helical" evidence="8">
    <location>
        <begin position="343"/>
        <end position="362"/>
    </location>
</feature>
<dbReference type="OrthoDB" id="495800at2"/>
<evidence type="ECO:0000256" key="1">
    <source>
        <dbReference type="ARBA" id="ARBA00004651"/>
    </source>
</evidence>
<dbReference type="GO" id="GO:0009103">
    <property type="term" value="P:lipopolysaccharide biosynthetic process"/>
    <property type="evidence" value="ECO:0007669"/>
    <property type="project" value="UniProtKB-ARBA"/>
</dbReference>
<dbReference type="Pfam" id="PF13231">
    <property type="entry name" value="PMT_2"/>
    <property type="match status" value="1"/>
</dbReference>
<dbReference type="EMBL" id="MRCB01000004">
    <property type="protein sequence ID" value="OKH25243.1"/>
    <property type="molecule type" value="Genomic_DNA"/>
</dbReference>
<dbReference type="PANTHER" id="PTHR33908:SF11">
    <property type="entry name" value="MEMBRANE PROTEIN"/>
    <property type="match status" value="1"/>
</dbReference>
<feature type="transmembrane region" description="Helical" evidence="8">
    <location>
        <begin position="24"/>
        <end position="42"/>
    </location>
</feature>
<evidence type="ECO:0000256" key="3">
    <source>
        <dbReference type="ARBA" id="ARBA00022676"/>
    </source>
</evidence>
<dbReference type="GO" id="GO:0005886">
    <property type="term" value="C:plasma membrane"/>
    <property type="evidence" value="ECO:0007669"/>
    <property type="project" value="UniProtKB-SubCell"/>
</dbReference>
<feature type="transmembrane region" description="Helical" evidence="8">
    <location>
        <begin position="251"/>
        <end position="271"/>
    </location>
</feature>
<comment type="subcellular location">
    <subcellularLocation>
        <location evidence="1">Cell membrane</location>
        <topology evidence="1">Multi-pass membrane protein</topology>
    </subcellularLocation>
</comment>
<feature type="transmembrane region" description="Helical" evidence="8">
    <location>
        <begin position="158"/>
        <end position="177"/>
    </location>
</feature>